<accession>A0A1J5N7F9</accession>
<dbReference type="GO" id="GO:0102388">
    <property type="term" value="F:UDP-N,N'-diacetylbacillosamine 2-epimerase activity"/>
    <property type="evidence" value="ECO:0007669"/>
    <property type="project" value="UniProtKB-EC"/>
</dbReference>
<keyword evidence="3" id="KW-1185">Reference proteome</keyword>
<feature type="domain" description="UDP-N-acetylglucosamine 2-epimerase" evidence="1">
    <location>
        <begin position="25"/>
        <end position="371"/>
    </location>
</feature>
<keyword evidence="2" id="KW-0326">Glycosidase</keyword>
<dbReference type="PANTHER" id="PTHR43174">
    <property type="entry name" value="UDP-N-ACETYLGLUCOSAMINE 2-EPIMERASE"/>
    <property type="match status" value="1"/>
</dbReference>
<keyword evidence="2" id="KW-0378">Hydrolase</keyword>
<dbReference type="SUPFAM" id="SSF53756">
    <property type="entry name" value="UDP-Glycosyltransferase/glycogen phosphorylase"/>
    <property type="match status" value="1"/>
</dbReference>
<evidence type="ECO:0000313" key="3">
    <source>
        <dbReference type="Proteomes" id="UP000181901"/>
    </source>
</evidence>
<sequence length="402" mass="43992">MAKRKICIVTAARSEYSASKWLMLELSGDPDVELQVVVTGSHLESRHGLTVEEIERDGIPIAARVPMMCDSDTPRAVAESMGRCALGMAQTMARLEPDLLVVLGDRYELLPICSAATMLNIPIAHISGGDITEGAVDDAIRHAVTKLAHLHFPGTERSAKVLRQLGEDESRIFVVGEPGLDNFNRLDCLDRETLGRDLGMAPDRKWVLLTYHPETRTGGDDSAVLANIFHVLDQQEGIQVMMTYPNADPGSGRIVDLMREKHAERPDRYRLEKSLGQLRFISILKQAWCMVGNSSSILFEAPSAKLPAILVGDRQKGRLSPVNVIPAAGNPKSLQNAFELAGNNEFRAGLRDLVNPYGDGHTACRVAAILKKTELATLLKKPFVLRDCSLLDEEDRNGGAQG</sequence>
<comment type="caution">
    <text evidence="2">The sequence shown here is derived from an EMBL/GenBank/DDBJ whole genome shotgun (WGS) entry which is preliminary data.</text>
</comment>
<name>A0A1J5N7F9_9BACT</name>
<dbReference type="Gene3D" id="3.40.50.2000">
    <property type="entry name" value="Glycogen Phosphorylase B"/>
    <property type="match status" value="2"/>
</dbReference>
<dbReference type="InterPro" id="IPR029767">
    <property type="entry name" value="WecB-like"/>
</dbReference>
<reference evidence="2 3" key="1">
    <citation type="submission" date="2015-09" db="EMBL/GenBank/DDBJ databases">
        <title>Genome of Desulfovibrio dechloracetivorans BerOc1, a mercury methylating strain isolated from highly hydrocarbons and metals contaminated coastal sediments.</title>
        <authorList>
            <person name="Goni Urriza M."/>
            <person name="Gassie C."/>
            <person name="Bouchez O."/>
            <person name="Klopp C."/>
            <person name="Ranchou-Peyruse A."/>
            <person name="Remy G."/>
        </authorList>
    </citation>
    <scope>NUCLEOTIDE SEQUENCE [LARGE SCALE GENOMIC DNA]</scope>
    <source>
        <strain evidence="2 3">BerOc1</strain>
    </source>
</reference>
<gene>
    <name evidence="2" type="primary">legG</name>
    <name evidence="2" type="ORF">BerOc1_01163</name>
</gene>
<dbReference type="EC" id="3.2.1.184" evidence="2"/>
<dbReference type="NCBIfam" id="TIGR03568">
    <property type="entry name" value="NeuC_NnaA"/>
    <property type="match status" value="1"/>
</dbReference>
<dbReference type="CDD" id="cd03786">
    <property type="entry name" value="GTB_UDP-GlcNAc_2-Epimerase"/>
    <property type="match status" value="1"/>
</dbReference>
<dbReference type="Proteomes" id="UP000181901">
    <property type="component" value="Unassembled WGS sequence"/>
</dbReference>
<proteinExistence type="predicted"/>
<evidence type="ECO:0000313" key="2">
    <source>
        <dbReference type="EMBL" id="OIQ49239.1"/>
    </source>
</evidence>
<dbReference type="EMBL" id="LKAQ01000004">
    <property type="protein sequence ID" value="OIQ49239.1"/>
    <property type="molecule type" value="Genomic_DNA"/>
</dbReference>
<dbReference type="AlphaFoldDB" id="A0A1J5N7F9"/>
<dbReference type="PANTHER" id="PTHR43174:SF3">
    <property type="entry name" value="UDP-N-ACETYLGLUCOSAMINE 2-EPIMERASE"/>
    <property type="match status" value="1"/>
</dbReference>
<dbReference type="InterPro" id="IPR020004">
    <property type="entry name" value="UDP-GlcNAc_Epase"/>
</dbReference>
<protein>
    <submittedName>
        <fullName evidence="2">GDP/UDP-N,N'-diacetylbacillosamine 2-epimerase (Hydrolyzing)</fullName>
        <ecNumber evidence="2">3.2.1.184</ecNumber>
    </submittedName>
</protein>
<dbReference type="RefSeq" id="WP_071544784.1">
    <property type="nucleotide sequence ID" value="NZ_LKAQ01000004.1"/>
</dbReference>
<organism evidence="2 3">
    <name type="scientific">Pseudodesulfovibrio hydrargyri</name>
    <dbReference type="NCBI Taxonomy" id="2125990"/>
    <lineage>
        <taxon>Bacteria</taxon>
        <taxon>Pseudomonadati</taxon>
        <taxon>Thermodesulfobacteriota</taxon>
        <taxon>Desulfovibrionia</taxon>
        <taxon>Desulfovibrionales</taxon>
        <taxon>Desulfovibrionaceae</taxon>
    </lineage>
</organism>
<evidence type="ECO:0000259" key="1">
    <source>
        <dbReference type="Pfam" id="PF02350"/>
    </source>
</evidence>
<dbReference type="Pfam" id="PF02350">
    <property type="entry name" value="Epimerase_2"/>
    <property type="match status" value="1"/>
</dbReference>
<dbReference type="InterPro" id="IPR003331">
    <property type="entry name" value="UDP_GlcNAc_Epimerase_2_dom"/>
</dbReference>
<dbReference type="GO" id="GO:0006047">
    <property type="term" value="P:UDP-N-acetylglucosamine metabolic process"/>
    <property type="evidence" value="ECO:0007669"/>
    <property type="project" value="InterPro"/>
</dbReference>